<proteinExistence type="predicted"/>
<reference evidence="2 3" key="1">
    <citation type="submission" date="2020-08" db="EMBL/GenBank/DDBJ databases">
        <title>Genomic Encyclopedia of Type Strains, Phase IV (KMG-IV): sequencing the most valuable type-strain genomes for metagenomic binning, comparative biology and taxonomic classification.</title>
        <authorList>
            <person name="Goeker M."/>
        </authorList>
    </citation>
    <scope>NUCLEOTIDE SEQUENCE [LARGE SCALE GENOMIC DNA]</scope>
    <source>
        <strain evidence="2 3">DSM 106146</strain>
    </source>
</reference>
<feature type="domain" description="2Fe-2S ferredoxin-type" evidence="1">
    <location>
        <begin position="1"/>
        <end position="97"/>
    </location>
</feature>
<accession>A0A7W8H6S3</accession>
<name>A0A7W8H6S3_9FIRM</name>
<dbReference type="RefSeq" id="WP_183770101.1">
    <property type="nucleotide sequence ID" value="NZ_JACHFW010000001.1"/>
</dbReference>
<dbReference type="InterPro" id="IPR027980">
    <property type="entry name" value="RACo_C"/>
</dbReference>
<keyword evidence="3" id="KW-1185">Reference proteome</keyword>
<dbReference type="Gene3D" id="3.30.420.480">
    <property type="entry name" value="Domain of unknown function (DUF4445)"/>
    <property type="match status" value="1"/>
</dbReference>
<dbReference type="Pfam" id="PF00111">
    <property type="entry name" value="Fer2"/>
    <property type="match status" value="1"/>
</dbReference>
<dbReference type="AlphaFoldDB" id="A0A7W8H6S3"/>
<dbReference type="InterPro" id="IPR042259">
    <property type="entry name" value="Raco-like_middle_sf"/>
</dbReference>
<protein>
    <submittedName>
        <fullName evidence="2">Uncharacterized 2Fe-2S/4Fe-4S cluster protein (DUF4445 family)</fullName>
    </submittedName>
</protein>
<organism evidence="2 3">
    <name type="scientific">Catenibacillus scindens</name>
    <dbReference type="NCBI Taxonomy" id="673271"/>
    <lineage>
        <taxon>Bacteria</taxon>
        <taxon>Bacillati</taxon>
        <taxon>Bacillota</taxon>
        <taxon>Clostridia</taxon>
        <taxon>Lachnospirales</taxon>
        <taxon>Lachnospiraceae</taxon>
        <taxon>Catenibacillus</taxon>
    </lineage>
</organism>
<dbReference type="InterPro" id="IPR041414">
    <property type="entry name" value="Raco-like_middle"/>
</dbReference>
<dbReference type="InterPro" id="IPR052911">
    <property type="entry name" value="Corrinoid_activation_enz"/>
</dbReference>
<dbReference type="Proteomes" id="UP000543642">
    <property type="component" value="Unassembled WGS sequence"/>
</dbReference>
<dbReference type="GO" id="GO:0051536">
    <property type="term" value="F:iron-sulfur cluster binding"/>
    <property type="evidence" value="ECO:0007669"/>
    <property type="project" value="InterPro"/>
</dbReference>
<dbReference type="InterPro" id="IPR036010">
    <property type="entry name" value="2Fe-2S_ferredoxin-like_sf"/>
</dbReference>
<dbReference type="SUPFAM" id="SSF54292">
    <property type="entry name" value="2Fe-2S ferredoxin-like"/>
    <property type="match status" value="1"/>
</dbReference>
<dbReference type="Pfam" id="PF17651">
    <property type="entry name" value="Raco_middle"/>
    <property type="match status" value="1"/>
</dbReference>
<sequence>MVKITIADGKTEKVFGCVEGDSILVTLRKNNVYVPAYCDGRGTCKKCRVRLIEGELPVTDEDAAAFTLRQLEEGWRLSCRAFPEKDCVIVLETQKEEDFEVLGGRDKVQMEGAPEVHRTKKSDGHLEKADLDNSEARAFGVAVDVGTTTIAMELVDLKDGQVLAWESSINHQRAYGADVISRIQASVAGLGSALKKSVWTDLIEGVAALEEKAGILSGHIEKMTVAANTTMIHLLMGYSCETLGVAPFTPVTTDPIHSRIKEAAGDVLSREEILKYGKMELIILPGISTYVGADIVAGMLVCGFDQIKAPAMLIDLGTNGEMVIGGRTMRVATSTAAGPAFEGGNISWGTGSVGGAICAVSYKDGEMAYETIGNKPPVGICGTGVLDIAAELVGHGLVDETGLLDEDYFDIGVKIADGPGEEPITFTQKDIREIQLAKAAVRAGINVLLKRYGTNGADLAKVYLAGGFGFRLNIDKAVAIGLLPESFSGKITVVGNASLKGALMCLLDENLIGRAWKMARDTQEISLGNDGDFNEYFMEAMYFER</sequence>
<dbReference type="PANTHER" id="PTHR42895:SF2">
    <property type="entry name" value="IRON-SULFUR CLUSTER PROTEIN"/>
    <property type="match status" value="1"/>
</dbReference>
<dbReference type="Pfam" id="PF14574">
    <property type="entry name" value="RACo_C_ter"/>
    <property type="match status" value="1"/>
</dbReference>
<evidence type="ECO:0000313" key="3">
    <source>
        <dbReference type="Proteomes" id="UP000543642"/>
    </source>
</evidence>
<dbReference type="PANTHER" id="PTHR42895">
    <property type="entry name" value="IRON-SULFUR CLUSTER-BINDING PROTEIN-RELATED"/>
    <property type="match status" value="1"/>
</dbReference>
<dbReference type="PROSITE" id="PS51085">
    <property type="entry name" value="2FE2S_FER_2"/>
    <property type="match status" value="1"/>
</dbReference>
<dbReference type="EMBL" id="JACHFW010000001">
    <property type="protein sequence ID" value="MBB5262926.1"/>
    <property type="molecule type" value="Genomic_DNA"/>
</dbReference>
<evidence type="ECO:0000259" key="1">
    <source>
        <dbReference type="PROSITE" id="PS51085"/>
    </source>
</evidence>
<dbReference type="InterPro" id="IPR001041">
    <property type="entry name" value="2Fe-2S_ferredoxin-type"/>
</dbReference>
<dbReference type="InterPro" id="IPR012675">
    <property type="entry name" value="Beta-grasp_dom_sf"/>
</dbReference>
<comment type="caution">
    <text evidence="2">The sequence shown here is derived from an EMBL/GenBank/DDBJ whole genome shotgun (WGS) entry which is preliminary data.</text>
</comment>
<dbReference type="Gene3D" id="3.10.20.30">
    <property type="match status" value="1"/>
</dbReference>
<gene>
    <name evidence="2" type="ORF">HNP82_000020</name>
</gene>
<evidence type="ECO:0000313" key="2">
    <source>
        <dbReference type="EMBL" id="MBB5262926.1"/>
    </source>
</evidence>
<dbReference type="CDD" id="cd00207">
    <property type="entry name" value="fer2"/>
    <property type="match status" value="1"/>
</dbReference>